<proteinExistence type="predicted"/>
<sequence>MKALVVILLLALVIELFIPVSAAKKTKKPRPSIKRCAKTACTNRGMCSRSCAGCYADSIGPRGIKYCQAG</sequence>
<dbReference type="AlphaFoldDB" id="A0A2R5LBC2"/>
<keyword evidence="1" id="KW-0732">Signal</keyword>
<name>A0A2R5LBC2_9ACAR</name>
<evidence type="ECO:0000313" key="2">
    <source>
        <dbReference type="EMBL" id="MBY06766.1"/>
    </source>
</evidence>
<feature type="signal peptide" evidence="1">
    <location>
        <begin position="1"/>
        <end position="23"/>
    </location>
</feature>
<dbReference type="EMBL" id="GGLE01002640">
    <property type="protein sequence ID" value="MBY06766.1"/>
    <property type="molecule type" value="Transcribed_RNA"/>
</dbReference>
<feature type="chain" id="PRO_5015321596" evidence="1">
    <location>
        <begin position="24"/>
        <end position="70"/>
    </location>
</feature>
<evidence type="ECO:0000256" key="1">
    <source>
        <dbReference type="SAM" id="SignalP"/>
    </source>
</evidence>
<reference evidence="2" key="1">
    <citation type="submission" date="2018-03" db="EMBL/GenBank/DDBJ databases">
        <title>The relapsing fever spirochete Borrelia turicatae persists in the highly oxidative environment of its soft-bodied tick vector.</title>
        <authorList>
            <person name="Bourret T.J."/>
            <person name="Boyle W.K."/>
            <person name="Valenzuela J.G."/>
            <person name="Oliveira F."/>
            <person name="Lopez J.E."/>
        </authorList>
    </citation>
    <scope>NUCLEOTIDE SEQUENCE</scope>
    <source>
        <strain evidence="2">Kansas strain/isolate</strain>
        <tissue evidence="2">Salivary glands</tissue>
    </source>
</reference>
<protein>
    <submittedName>
        <fullName evidence="2">Putative secreted protein</fullName>
    </submittedName>
</protein>
<accession>A0A2R5LBC2</accession>
<organism evidence="2">
    <name type="scientific">Ornithodoros turicata</name>
    <dbReference type="NCBI Taxonomy" id="34597"/>
    <lineage>
        <taxon>Eukaryota</taxon>
        <taxon>Metazoa</taxon>
        <taxon>Ecdysozoa</taxon>
        <taxon>Arthropoda</taxon>
        <taxon>Chelicerata</taxon>
        <taxon>Arachnida</taxon>
        <taxon>Acari</taxon>
        <taxon>Parasitiformes</taxon>
        <taxon>Ixodida</taxon>
        <taxon>Ixodoidea</taxon>
        <taxon>Argasidae</taxon>
        <taxon>Ornithodorinae</taxon>
        <taxon>Ornithodoros</taxon>
    </lineage>
</organism>